<keyword evidence="4" id="KW-1185">Reference proteome</keyword>
<comment type="caution">
    <text evidence="3">The sequence shown here is derived from an EMBL/GenBank/DDBJ whole genome shotgun (WGS) entry which is preliminary data.</text>
</comment>
<dbReference type="PANTHER" id="PTHR34491">
    <property type="entry name" value="A-TYPE INCLUSION PROTEIN, PUTATIVE-RELATED"/>
    <property type="match status" value="1"/>
</dbReference>
<dbReference type="Proteomes" id="UP000612746">
    <property type="component" value="Unassembled WGS sequence"/>
</dbReference>
<evidence type="ECO:0000313" key="3">
    <source>
        <dbReference type="EMBL" id="KAG2189373.1"/>
    </source>
</evidence>
<feature type="region of interest" description="Disordered" evidence="2">
    <location>
        <begin position="1"/>
        <end position="65"/>
    </location>
</feature>
<feature type="compositionally biased region" description="Basic and acidic residues" evidence="2">
    <location>
        <begin position="36"/>
        <end position="65"/>
    </location>
</feature>
<evidence type="ECO:0000313" key="4">
    <source>
        <dbReference type="Proteomes" id="UP000612746"/>
    </source>
</evidence>
<accession>A0A8H7QCX2</accession>
<sequence length="1009" mass="114019">MQPQNGSGPPPEITEGNASECNGDTAVNGLSVSSSEDLKLEQVEEDSAHEPKGAEEKTHNDGIQSIKERIISTSRLLKILEKQRSDNQVTNEKVTELEAQIRQLVKEKEIASKQVDNQSMELEKLRKAHQQQLDELAEVKTEKNRISKEIDQALQDKEKAESAKRSYEMLCEQLKAQNAELGAGITPDEKLRKDVIKLRSLTDQYKAQAQSNSIALKAEQQSNQATTSKLTKLQQNLDMLEKQIADLRDENSEMSQSNESLNEQIFEMNLNHQMEINELKDQLEHAERSLKEKIEADQNRDDAASAKNDAIATTNTENSKNHAKKVEAFKKELAQAKEDLMQQTNRAVALDEKFKSASEKNNQIEKLKSELKESRQANEKLQKALEANKASTNTTAKVQHLEQRLAELQTELSKAHEQANRTKAPAVTTNDRQETSTDKFAALHAEYQLAMVENKYLKKAKDVLQDKTTDFLIRIDELEKQLRGTIQDVITNGVDLLMDKEVPFGGSERQGAHAVSEQRDIPVITKSPLTPSKQIKAAEVNKENVRAKKVAVTEAPSISPRKRKSISVDTEVSETTKVVAKKPRKKVQDNDKEAVVPVTDYTKLIKDILTSTLTLTPEDMVQHFESARIYTTLKTDLLLHALDAVCSELDTHNVMPETGIIFEEEFGISEWLVVSLTDSLDVREKRLIWFLYALSSLNPTTRFFDRLCTWLSTTTITQLSAHTSKSCRLSRIFINLCKAADDMGRARVFCYDLLRESTPTFRPVVILANFAYSWNSTLVLTPSTQPTPLPADDLILKSVQLIVKKLAQDHLHDRRIVISLGHLQKCCQWPPLQQIGNLVDFLDDLSSSILHPEFPKLKDQDPGKFQEHRFNVLKATELVYYQYRDWEFTYQSFISMVAYPLLQDAFYIDFALELIGALGRNALYDAPEDKLGLAGLRSEMAKALSMNASSKDEFQHQVSAATALLNLSNGKAILARPLIQWYREMTSDHKSTVPDRLTDAIKFITKDTY</sequence>
<gene>
    <name evidence="3" type="ORF">INT44_004515</name>
</gene>
<dbReference type="AlphaFoldDB" id="A0A8H7QCX2"/>
<dbReference type="EMBL" id="JAEPRA010000001">
    <property type="protein sequence ID" value="KAG2189373.1"/>
    <property type="molecule type" value="Genomic_DNA"/>
</dbReference>
<proteinExistence type="predicted"/>
<dbReference type="PANTHER" id="PTHR34491:SF156">
    <property type="entry name" value="KINESIN MOTOR DOMAIN-CONTAINING PROTEIN"/>
    <property type="match status" value="1"/>
</dbReference>
<organism evidence="3 4">
    <name type="scientific">Umbelopsis vinacea</name>
    <dbReference type="NCBI Taxonomy" id="44442"/>
    <lineage>
        <taxon>Eukaryota</taxon>
        <taxon>Fungi</taxon>
        <taxon>Fungi incertae sedis</taxon>
        <taxon>Mucoromycota</taxon>
        <taxon>Mucoromycotina</taxon>
        <taxon>Umbelopsidomycetes</taxon>
        <taxon>Umbelopsidales</taxon>
        <taxon>Umbelopsidaceae</taxon>
        <taxon>Umbelopsis</taxon>
    </lineage>
</organism>
<evidence type="ECO:0000256" key="1">
    <source>
        <dbReference type="SAM" id="Coils"/>
    </source>
</evidence>
<feature type="coiled-coil region" evidence="1">
    <location>
        <begin position="216"/>
        <end position="418"/>
    </location>
</feature>
<name>A0A8H7QCX2_9FUNG</name>
<protein>
    <submittedName>
        <fullName evidence="3">Uncharacterized protein</fullName>
    </submittedName>
</protein>
<reference evidence="3" key="1">
    <citation type="submission" date="2020-12" db="EMBL/GenBank/DDBJ databases">
        <title>Metabolic potential, ecology and presence of endohyphal bacteria is reflected in genomic diversity of Mucoromycotina.</title>
        <authorList>
            <person name="Muszewska A."/>
            <person name="Okrasinska A."/>
            <person name="Steczkiewicz K."/>
            <person name="Drgas O."/>
            <person name="Orlowska M."/>
            <person name="Perlinska-Lenart U."/>
            <person name="Aleksandrzak-Piekarczyk T."/>
            <person name="Szatraj K."/>
            <person name="Zielenkiewicz U."/>
            <person name="Pilsyk S."/>
            <person name="Malc E."/>
            <person name="Mieczkowski P."/>
            <person name="Kruszewska J.S."/>
            <person name="Biernat P."/>
            <person name="Pawlowska J."/>
        </authorList>
    </citation>
    <scope>NUCLEOTIDE SEQUENCE</scope>
    <source>
        <strain evidence="3">WA0000051536</strain>
    </source>
</reference>
<dbReference type="OrthoDB" id="2238957at2759"/>
<keyword evidence="1" id="KW-0175">Coiled coil</keyword>
<evidence type="ECO:0000256" key="2">
    <source>
        <dbReference type="SAM" id="MobiDB-lite"/>
    </source>
</evidence>